<feature type="transmembrane region" description="Helical" evidence="14">
    <location>
        <begin position="100"/>
        <end position="119"/>
    </location>
</feature>
<dbReference type="GO" id="GO:0000139">
    <property type="term" value="C:Golgi membrane"/>
    <property type="evidence" value="ECO:0007669"/>
    <property type="project" value="UniProtKB-SubCell"/>
</dbReference>
<evidence type="ECO:0000256" key="14">
    <source>
        <dbReference type="SAM" id="Phobius"/>
    </source>
</evidence>
<dbReference type="Pfam" id="PF03253">
    <property type="entry name" value="UT"/>
    <property type="match status" value="2"/>
</dbReference>
<comment type="catalytic activity">
    <reaction evidence="13">
        <text>urea(in) = urea(out)</text>
        <dbReference type="Rhea" id="RHEA:32799"/>
        <dbReference type="ChEBI" id="CHEBI:16199"/>
    </reaction>
</comment>
<keyword evidence="12 14" id="KW-0472">Membrane</keyword>
<feature type="transmembrane region" description="Helical" evidence="14">
    <location>
        <begin position="291"/>
        <end position="311"/>
    </location>
</feature>
<evidence type="ECO:0000256" key="11">
    <source>
        <dbReference type="ARBA" id="ARBA00023034"/>
    </source>
</evidence>
<dbReference type="AlphaFoldDB" id="A0A9Q1DFU8"/>
<dbReference type="GO" id="GO:0015204">
    <property type="term" value="F:urea transmembrane transporter activity"/>
    <property type="evidence" value="ECO:0007669"/>
    <property type="project" value="InterPro"/>
</dbReference>
<evidence type="ECO:0000256" key="2">
    <source>
        <dbReference type="ARBA" id="ARBA00004651"/>
    </source>
</evidence>
<accession>A0A9Q1DFU8</accession>
<dbReference type="GO" id="GO:0016758">
    <property type="term" value="F:hexosyltransferase activity"/>
    <property type="evidence" value="ECO:0007669"/>
    <property type="project" value="InterPro"/>
</dbReference>
<dbReference type="InterPro" id="IPR029020">
    <property type="entry name" value="Ammonium/urea_transptr"/>
</dbReference>
<keyword evidence="11" id="KW-0333">Golgi apparatus</keyword>
<dbReference type="PANTHER" id="PTHR10464:SF9">
    <property type="entry name" value="UREA TRANSPORTER"/>
    <property type="match status" value="1"/>
</dbReference>
<dbReference type="InterPro" id="IPR002659">
    <property type="entry name" value="Glyco_trans_31"/>
</dbReference>
<feature type="transmembrane region" description="Helical" evidence="14">
    <location>
        <begin position="126"/>
        <end position="145"/>
    </location>
</feature>
<name>A0A9Q1DFU8_CONCO</name>
<evidence type="ECO:0000256" key="4">
    <source>
        <dbReference type="ARBA" id="ARBA00008661"/>
    </source>
</evidence>
<evidence type="ECO:0000256" key="1">
    <source>
        <dbReference type="ARBA" id="ARBA00004323"/>
    </source>
</evidence>
<keyword evidence="9" id="KW-0735">Signal-anchor</keyword>
<dbReference type="EMBL" id="JAFJMO010000008">
    <property type="protein sequence ID" value="KAJ8268776.1"/>
    <property type="molecule type" value="Genomic_DNA"/>
</dbReference>
<dbReference type="OrthoDB" id="426293at2759"/>
<evidence type="ECO:0000256" key="7">
    <source>
        <dbReference type="ARBA" id="ARBA00022679"/>
    </source>
</evidence>
<evidence type="ECO:0000256" key="3">
    <source>
        <dbReference type="ARBA" id="ARBA00005914"/>
    </source>
</evidence>
<comment type="subcellular location">
    <subcellularLocation>
        <location evidence="2">Cell membrane</location>
        <topology evidence="2">Multi-pass membrane protein</topology>
    </subcellularLocation>
    <subcellularLocation>
        <location evidence="1">Golgi apparatus membrane</location>
        <topology evidence="1">Single-pass type II membrane protein</topology>
    </subcellularLocation>
</comment>
<reference evidence="15" key="1">
    <citation type="journal article" date="2023" name="Science">
        <title>Genome structures resolve the early diversification of teleost fishes.</title>
        <authorList>
            <person name="Parey E."/>
            <person name="Louis A."/>
            <person name="Montfort J."/>
            <person name="Bouchez O."/>
            <person name="Roques C."/>
            <person name="Iampietro C."/>
            <person name="Lluch J."/>
            <person name="Castinel A."/>
            <person name="Donnadieu C."/>
            <person name="Desvignes T."/>
            <person name="Floi Bucao C."/>
            <person name="Jouanno E."/>
            <person name="Wen M."/>
            <person name="Mejri S."/>
            <person name="Dirks R."/>
            <person name="Jansen H."/>
            <person name="Henkel C."/>
            <person name="Chen W.J."/>
            <person name="Zahm M."/>
            <person name="Cabau C."/>
            <person name="Klopp C."/>
            <person name="Thompson A.W."/>
            <person name="Robinson-Rechavi M."/>
            <person name="Braasch I."/>
            <person name="Lecointre G."/>
            <person name="Bobe J."/>
            <person name="Postlethwait J.H."/>
            <person name="Berthelot C."/>
            <person name="Roest Crollius H."/>
            <person name="Guiguen Y."/>
        </authorList>
    </citation>
    <scope>NUCLEOTIDE SEQUENCE</scope>
    <source>
        <strain evidence="15">Concon-B</strain>
    </source>
</reference>
<sequence>MLLKLRKVWLAPSANKPNIRINNRVHTAAGARAERQAPRILRGLLYCTGDMAEFQKFMEKKPYLLQLVVWCLRGVARVILANNPASGALILGALLMTSPWITLLGVLGLLTSTLTAIIIGQESKEVVGGLHGFNGMLVALLMGTFSSAGDWYWWLLLPACLAGATCTFLFSGLGPVLDRWDLPVSVFPFNTAILLYLCCTGPTNPYFPHHPSTPPGRCSTATPRSTHCSGVPLLPLLCAHALLGSAAGTLAGLSVAVRSSCLYSGLSGFNGALGCMAVGGLFFTISWRTHLFSIACAFLSAYADIALSNLLGMMGVPACSWAATLTTTLMLLLTAQNLSAYRIPLGREGQGALLEESRRHGDILQWDFRESFFNLTLKELLFWHWLSRESESAHNTIGPAHPSHGSAPFILRTDDDVFVDVGGVLTLLRLLPGPSHPLYMGRAFVDTYPVRLWWIKYYVPHSLYPSGPYPPYLGGGGYLVSRETVRLFLGVSGAVPLFPIDDVYVGMCARAANVSVQHHPAFLPLEFSPALPSCAYAGALVLHKLGPQQLSQLFRELSNQSHCTASAPGL</sequence>
<dbReference type="Pfam" id="PF01762">
    <property type="entry name" value="Galactosyl_T"/>
    <property type="match status" value="1"/>
</dbReference>
<dbReference type="Gene3D" id="3.90.550.50">
    <property type="match status" value="1"/>
</dbReference>
<keyword evidence="10 14" id="KW-1133">Transmembrane helix</keyword>
<feature type="transmembrane region" description="Helical" evidence="14">
    <location>
        <begin position="262"/>
        <end position="285"/>
    </location>
</feature>
<evidence type="ECO:0000256" key="8">
    <source>
        <dbReference type="ARBA" id="ARBA00022692"/>
    </source>
</evidence>
<comment type="similarity">
    <text evidence="4">Belongs to the glycosyltransferase 31 family.</text>
</comment>
<protein>
    <submittedName>
        <fullName evidence="15">Uncharacterized protein</fullName>
    </submittedName>
</protein>
<gene>
    <name evidence="15" type="ORF">COCON_G00113830</name>
</gene>
<keyword evidence="6" id="KW-0328">Glycosyltransferase</keyword>
<evidence type="ECO:0000256" key="13">
    <source>
        <dbReference type="ARBA" id="ARBA00033993"/>
    </source>
</evidence>
<comment type="caution">
    <text evidence="15">The sequence shown here is derived from an EMBL/GenBank/DDBJ whole genome shotgun (WGS) entry which is preliminary data.</text>
</comment>
<feature type="transmembrane region" description="Helical" evidence="14">
    <location>
        <begin position="233"/>
        <end position="255"/>
    </location>
</feature>
<feature type="transmembrane region" description="Helical" evidence="14">
    <location>
        <begin position="318"/>
        <end position="335"/>
    </location>
</feature>
<evidence type="ECO:0000313" key="16">
    <source>
        <dbReference type="Proteomes" id="UP001152803"/>
    </source>
</evidence>
<dbReference type="Proteomes" id="UP001152803">
    <property type="component" value="Unassembled WGS sequence"/>
</dbReference>
<keyword evidence="16" id="KW-1185">Reference proteome</keyword>
<evidence type="ECO:0000256" key="10">
    <source>
        <dbReference type="ARBA" id="ARBA00022989"/>
    </source>
</evidence>
<evidence type="ECO:0000256" key="6">
    <source>
        <dbReference type="ARBA" id="ARBA00022676"/>
    </source>
</evidence>
<keyword evidence="7" id="KW-0808">Transferase</keyword>
<dbReference type="InterPro" id="IPR004937">
    <property type="entry name" value="Urea_transporter"/>
</dbReference>
<feature type="transmembrane region" description="Helical" evidence="14">
    <location>
        <begin position="151"/>
        <end position="170"/>
    </location>
</feature>
<feature type="transmembrane region" description="Helical" evidence="14">
    <location>
        <begin position="182"/>
        <end position="203"/>
    </location>
</feature>
<dbReference type="GO" id="GO:0005886">
    <property type="term" value="C:plasma membrane"/>
    <property type="evidence" value="ECO:0007669"/>
    <property type="project" value="UniProtKB-SubCell"/>
</dbReference>
<dbReference type="PANTHER" id="PTHR10464">
    <property type="entry name" value="UREA TRANSPORTER"/>
    <property type="match status" value="1"/>
</dbReference>
<proteinExistence type="inferred from homology"/>
<evidence type="ECO:0000256" key="5">
    <source>
        <dbReference type="ARBA" id="ARBA00022475"/>
    </source>
</evidence>
<evidence type="ECO:0000313" key="15">
    <source>
        <dbReference type="EMBL" id="KAJ8268776.1"/>
    </source>
</evidence>
<dbReference type="Gene3D" id="1.10.3430.10">
    <property type="entry name" value="Ammonium transporter AmtB like domains"/>
    <property type="match status" value="2"/>
</dbReference>
<comment type="similarity">
    <text evidence="3">Belongs to the urea transporter family.</text>
</comment>
<keyword evidence="8 14" id="KW-0812">Transmembrane</keyword>
<organism evidence="15 16">
    <name type="scientific">Conger conger</name>
    <name type="common">Conger eel</name>
    <name type="synonym">Muraena conger</name>
    <dbReference type="NCBI Taxonomy" id="82655"/>
    <lineage>
        <taxon>Eukaryota</taxon>
        <taxon>Metazoa</taxon>
        <taxon>Chordata</taxon>
        <taxon>Craniata</taxon>
        <taxon>Vertebrata</taxon>
        <taxon>Euteleostomi</taxon>
        <taxon>Actinopterygii</taxon>
        <taxon>Neopterygii</taxon>
        <taxon>Teleostei</taxon>
        <taxon>Anguilliformes</taxon>
        <taxon>Congridae</taxon>
        <taxon>Conger</taxon>
    </lineage>
</organism>
<evidence type="ECO:0000256" key="12">
    <source>
        <dbReference type="ARBA" id="ARBA00023136"/>
    </source>
</evidence>
<evidence type="ECO:0000256" key="9">
    <source>
        <dbReference type="ARBA" id="ARBA00022968"/>
    </source>
</evidence>
<keyword evidence="5" id="KW-1003">Cell membrane</keyword>